<comment type="caution">
    <text evidence="12">The sequence shown here is derived from an EMBL/GenBank/DDBJ whole genome shotgun (WGS) entry which is preliminary data.</text>
</comment>
<dbReference type="EMBL" id="NRRE01000009">
    <property type="protein sequence ID" value="MBK1696041.1"/>
    <property type="molecule type" value="Genomic_DNA"/>
</dbReference>
<dbReference type="InterPro" id="IPR033738">
    <property type="entry name" value="AsnB_N"/>
</dbReference>
<dbReference type="GO" id="GO:0004066">
    <property type="term" value="F:asparagine synthase (glutamine-hydrolyzing) activity"/>
    <property type="evidence" value="ECO:0007669"/>
    <property type="project" value="UniProtKB-EC"/>
</dbReference>
<dbReference type="Pfam" id="PF13537">
    <property type="entry name" value="GATase_7"/>
    <property type="match status" value="1"/>
</dbReference>
<dbReference type="CDD" id="cd01991">
    <property type="entry name" value="Asn_synthase_B_C"/>
    <property type="match status" value="1"/>
</dbReference>
<evidence type="ECO:0000256" key="8">
    <source>
        <dbReference type="PIRSR" id="PIRSR001589-1"/>
    </source>
</evidence>
<dbReference type="GO" id="GO:0005524">
    <property type="term" value="F:ATP binding"/>
    <property type="evidence" value="ECO:0007669"/>
    <property type="project" value="UniProtKB-KW"/>
</dbReference>
<dbReference type="NCBIfam" id="TIGR03108">
    <property type="entry name" value="eps_aminotran_1"/>
    <property type="match status" value="1"/>
</dbReference>
<gene>
    <name evidence="12" type="ORF">CKO21_02125</name>
</gene>
<evidence type="ECO:0000256" key="2">
    <source>
        <dbReference type="ARBA" id="ARBA00005752"/>
    </source>
</evidence>
<dbReference type="RefSeq" id="WP_027289915.1">
    <property type="nucleotide sequence ID" value="NZ_NRRE01000009.1"/>
</dbReference>
<dbReference type="Gene3D" id="3.40.50.620">
    <property type="entry name" value="HUPs"/>
    <property type="match status" value="1"/>
</dbReference>
<reference evidence="12" key="1">
    <citation type="submission" date="2017-08" db="EMBL/GenBank/DDBJ databases">
        <authorList>
            <person name="Imhoff J.F."/>
            <person name="Rahn T."/>
            <person name="Kuenzel S."/>
            <person name="Neulinger S.C."/>
        </authorList>
    </citation>
    <scope>NUCLEOTIDE SEQUENCE</scope>
    <source>
        <strain evidence="12">DSM 9154</strain>
    </source>
</reference>
<dbReference type="EC" id="6.3.5.4" evidence="3"/>
<evidence type="ECO:0000256" key="6">
    <source>
        <dbReference type="ARBA" id="ARBA00022962"/>
    </source>
</evidence>
<reference evidence="12" key="2">
    <citation type="journal article" date="2020" name="Microorganisms">
        <title>Osmotic Adaptation and Compatible Solute Biosynthesis of Phototrophic Bacteria as Revealed from Genome Analyses.</title>
        <authorList>
            <person name="Imhoff J.F."/>
            <person name="Rahn T."/>
            <person name="Kunzel S."/>
            <person name="Keller A."/>
            <person name="Neulinger S.C."/>
        </authorList>
    </citation>
    <scope>NUCLEOTIDE SEQUENCE</scope>
    <source>
        <strain evidence="12">DSM 9154</strain>
    </source>
</reference>
<sequence>MCGLAGLFDSRARRPVDARRLTAMTDAISHRGPDDAGYFQAAGIGLGHRRLSIIDLASGHQPLFNEDGTVAVAYNGEIYNFAELMAELSALGHVFATRCDTEVIVHAWEAWGPDCVDRFRGMFAFALYDANCETLFLARDRMGIKPLYYSALPDGRVAFGSELKTLLVLPEVARELDPIAVEEFFALGYVPEPRSIYRTVRKLPPGHVLTIRRGQAMPEPRCYWDMTFQPDQTDEAAVAAELPERLMEAVGIRMIADVPLGAFLSGGVDSSAVVACMAKSRETPVTTCAIGFGEADYDETSYADQVARRYKTDHHAKRVAADDVGLLDLLPRVYDEPFADSSAIPTYRVCQEARRHVTVALSGDGGDELFAGYRRYRWHRYEELVRARLPQSVRGPLFGALGRSYPKADWAPKPLRAKTTFQALARDTADGYFHSVCVVADSHREALYAPSFKRELQGYRAVERIREVMAAAPTDDPISRVQYADLKTYLPGDILTKVDRASMAHALEVRVPILDHKFAEWTGSIPASAKLRGREGKAVFKKSLEPLLPEEVLYRPKMGFGVPLAGWFRGPARARVLASLKGEALRGCGLFDVAAIDNLVDRHMSGLSDHTQPIWALLMFAGFLEQVHVAPTLPATAAVDAYDAVVA</sequence>
<dbReference type="GO" id="GO:0006529">
    <property type="term" value="P:asparagine biosynthetic process"/>
    <property type="evidence" value="ECO:0007669"/>
    <property type="project" value="UniProtKB-KW"/>
</dbReference>
<dbReference type="SUPFAM" id="SSF56235">
    <property type="entry name" value="N-terminal nucleophile aminohydrolases (Ntn hydrolases)"/>
    <property type="match status" value="1"/>
</dbReference>
<feature type="site" description="Important for beta-aspartyl-AMP intermediate formation" evidence="10">
    <location>
        <position position="364"/>
    </location>
</feature>
<dbReference type="Proteomes" id="UP000778970">
    <property type="component" value="Unassembled WGS sequence"/>
</dbReference>
<evidence type="ECO:0000256" key="1">
    <source>
        <dbReference type="ARBA" id="ARBA00005187"/>
    </source>
</evidence>
<dbReference type="PROSITE" id="PS51278">
    <property type="entry name" value="GATASE_TYPE_2"/>
    <property type="match status" value="1"/>
</dbReference>
<keyword evidence="13" id="KW-1185">Reference proteome</keyword>
<dbReference type="InterPro" id="IPR014729">
    <property type="entry name" value="Rossmann-like_a/b/a_fold"/>
</dbReference>
<evidence type="ECO:0000259" key="11">
    <source>
        <dbReference type="PROSITE" id="PS51278"/>
    </source>
</evidence>
<dbReference type="InterPro" id="IPR017539">
    <property type="entry name" value="XrtA_amidotfase"/>
</dbReference>
<feature type="binding site" evidence="9">
    <location>
        <position position="100"/>
    </location>
    <ligand>
        <name>L-glutamine</name>
        <dbReference type="ChEBI" id="CHEBI:58359"/>
    </ligand>
</feature>
<keyword evidence="4 9" id="KW-0547">Nucleotide-binding</keyword>
<proteinExistence type="inferred from homology"/>
<evidence type="ECO:0000256" key="4">
    <source>
        <dbReference type="ARBA" id="ARBA00022741"/>
    </source>
</evidence>
<dbReference type="PANTHER" id="PTHR43284:SF1">
    <property type="entry name" value="ASPARAGINE SYNTHETASE"/>
    <property type="match status" value="1"/>
</dbReference>
<dbReference type="InterPro" id="IPR029055">
    <property type="entry name" value="Ntn_hydrolases_N"/>
</dbReference>
<evidence type="ECO:0000256" key="3">
    <source>
        <dbReference type="ARBA" id="ARBA00012737"/>
    </source>
</evidence>
<dbReference type="NCBIfam" id="TIGR01536">
    <property type="entry name" value="asn_synth_AEB"/>
    <property type="match status" value="1"/>
</dbReference>
<dbReference type="SUPFAM" id="SSF52402">
    <property type="entry name" value="Adenine nucleotide alpha hydrolases-like"/>
    <property type="match status" value="1"/>
</dbReference>
<dbReference type="InterPro" id="IPR006426">
    <property type="entry name" value="Asn_synth_AEB"/>
</dbReference>
<evidence type="ECO:0000313" key="13">
    <source>
        <dbReference type="Proteomes" id="UP000778970"/>
    </source>
</evidence>
<comment type="catalytic activity">
    <reaction evidence="7">
        <text>L-aspartate + L-glutamine + ATP + H2O = L-asparagine + L-glutamate + AMP + diphosphate + H(+)</text>
        <dbReference type="Rhea" id="RHEA:12228"/>
        <dbReference type="ChEBI" id="CHEBI:15377"/>
        <dbReference type="ChEBI" id="CHEBI:15378"/>
        <dbReference type="ChEBI" id="CHEBI:29985"/>
        <dbReference type="ChEBI" id="CHEBI:29991"/>
        <dbReference type="ChEBI" id="CHEBI:30616"/>
        <dbReference type="ChEBI" id="CHEBI:33019"/>
        <dbReference type="ChEBI" id="CHEBI:58048"/>
        <dbReference type="ChEBI" id="CHEBI:58359"/>
        <dbReference type="ChEBI" id="CHEBI:456215"/>
        <dbReference type="EC" id="6.3.5.4"/>
    </reaction>
</comment>
<dbReference type="Pfam" id="PF00733">
    <property type="entry name" value="Asn_synthase"/>
    <property type="match status" value="1"/>
</dbReference>
<dbReference type="GO" id="GO:0005829">
    <property type="term" value="C:cytosol"/>
    <property type="evidence" value="ECO:0007669"/>
    <property type="project" value="TreeGrafter"/>
</dbReference>
<evidence type="ECO:0000256" key="10">
    <source>
        <dbReference type="PIRSR" id="PIRSR001589-3"/>
    </source>
</evidence>
<comment type="pathway">
    <text evidence="1">Amino-acid biosynthesis; L-asparagine biosynthesis; L-asparagine from L-aspartate (L-Gln route): step 1/1.</text>
</comment>
<evidence type="ECO:0000256" key="5">
    <source>
        <dbReference type="ARBA" id="ARBA00022840"/>
    </source>
</evidence>
<dbReference type="CDD" id="cd00712">
    <property type="entry name" value="AsnB"/>
    <property type="match status" value="1"/>
</dbReference>
<dbReference type="InterPro" id="IPR017932">
    <property type="entry name" value="GATase_2_dom"/>
</dbReference>
<keyword evidence="8" id="KW-0061">Asparagine biosynthesis</keyword>
<keyword evidence="5 9" id="KW-0067">ATP-binding</keyword>
<feature type="active site" description="For GATase activity" evidence="8">
    <location>
        <position position="2"/>
    </location>
</feature>
<dbReference type="PANTHER" id="PTHR43284">
    <property type="entry name" value="ASPARAGINE SYNTHETASE (GLUTAMINE-HYDROLYZING)"/>
    <property type="match status" value="1"/>
</dbReference>
<feature type="binding site" evidence="9">
    <location>
        <begin position="362"/>
        <end position="363"/>
    </location>
    <ligand>
        <name>ATP</name>
        <dbReference type="ChEBI" id="CHEBI:30616"/>
    </ligand>
</feature>
<dbReference type="InterPro" id="IPR001962">
    <property type="entry name" value="Asn_synthase"/>
</dbReference>
<evidence type="ECO:0000256" key="9">
    <source>
        <dbReference type="PIRSR" id="PIRSR001589-2"/>
    </source>
</evidence>
<feature type="binding site" evidence="9">
    <location>
        <position position="290"/>
    </location>
    <ligand>
        <name>ATP</name>
        <dbReference type="ChEBI" id="CHEBI:30616"/>
    </ligand>
</feature>
<evidence type="ECO:0000313" key="12">
    <source>
        <dbReference type="EMBL" id="MBK1696041.1"/>
    </source>
</evidence>
<organism evidence="12 13">
    <name type="scientific">Rhodovibrio salinarum</name>
    <dbReference type="NCBI Taxonomy" id="1087"/>
    <lineage>
        <taxon>Bacteria</taxon>
        <taxon>Pseudomonadati</taxon>
        <taxon>Pseudomonadota</taxon>
        <taxon>Alphaproteobacteria</taxon>
        <taxon>Rhodospirillales</taxon>
        <taxon>Rhodovibrionaceae</taxon>
        <taxon>Rhodovibrio</taxon>
    </lineage>
</organism>
<dbReference type="AlphaFoldDB" id="A0A934UZ38"/>
<name>A0A934UZ38_9PROT</name>
<dbReference type="Gene3D" id="3.60.20.10">
    <property type="entry name" value="Glutamine Phosphoribosylpyrophosphate, subunit 1, domain 1"/>
    <property type="match status" value="1"/>
</dbReference>
<dbReference type="InterPro" id="IPR051786">
    <property type="entry name" value="ASN_synthetase/amidase"/>
</dbReference>
<protein>
    <recommendedName>
        <fullName evidence="3">asparagine synthase (glutamine-hydrolyzing)</fullName>
        <ecNumber evidence="3">6.3.5.4</ecNumber>
    </recommendedName>
</protein>
<feature type="domain" description="Glutamine amidotransferase type-2" evidence="11">
    <location>
        <begin position="2"/>
        <end position="214"/>
    </location>
</feature>
<evidence type="ECO:0000256" key="7">
    <source>
        <dbReference type="ARBA" id="ARBA00048741"/>
    </source>
</evidence>
<comment type="similarity">
    <text evidence="2">Belongs to the asparagine synthetase family.</text>
</comment>
<keyword evidence="8" id="KW-0028">Amino-acid biosynthesis</keyword>
<accession>A0A934UZ38</accession>
<dbReference type="PIRSF" id="PIRSF001589">
    <property type="entry name" value="Asn_synthetase_glu-h"/>
    <property type="match status" value="1"/>
</dbReference>
<keyword evidence="6 8" id="KW-0315">Glutamine amidotransferase</keyword>